<protein>
    <recommendedName>
        <fullName evidence="2">DUF7517 domain-containing protein</fullName>
    </recommendedName>
</protein>
<evidence type="ECO:0000256" key="1">
    <source>
        <dbReference type="SAM" id="MobiDB-lite"/>
    </source>
</evidence>
<feature type="domain" description="DUF7517" evidence="2">
    <location>
        <begin position="201"/>
        <end position="275"/>
    </location>
</feature>
<dbReference type="AlphaFoldDB" id="A0A915EA40"/>
<proteinExistence type="predicted"/>
<organism evidence="3 4">
    <name type="scientific">Ditylenchus dipsaci</name>
    <dbReference type="NCBI Taxonomy" id="166011"/>
    <lineage>
        <taxon>Eukaryota</taxon>
        <taxon>Metazoa</taxon>
        <taxon>Ecdysozoa</taxon>
        <taxon>Nematoda</taxon>
        <taxon>Chromadorea</taxon>
        <taxon>Rhabditida</taxon>
        <taxon>Tylenchina</taxon>
        <taxon>Tylenchomorpha</taxon>
        <taxon>Sphaerularioidea</taxon>
        <taxon>Anguinidae</taxon>
        <taxon>Anguininae</taxon>
        <taxon>Ditylenchus</taxon>
    </lineage>
</organism>
<reference evidence="4" key="1">
    <citation type="submission" date="2022-11" db="UniProtKB">
        <authorList>
            <consortium name="WormBaseParasite"/>
        </authorList>
    </citation>
    <scope>IDENTIFICATION</scope>
</reference>
<accession>A0A915EA40</accession>
<evidence type="ECO:0000313" key="3">
    <source>
        <dbReference type="Proteomes" id="UP000887574"/>
    </source>
</evidence>
<evidence type="ECO:0000313" key="4">
    <source>
        <dbReference type="WBParaSite" id="jg3142"/>
    </source>
</evidence>
<sequence>MAYPSGLMDNNNRESFKYTSRGPGQFTDNESSDDEHMAANHLVKSHASGMRTEPIALCKCRPPMVGKTLAPILNGLTNPQAPKGLVEITDDSPPSAAAYTRVHAEKYMKKAADYQAESKARFMAKSWLRNKRRSTTRTRLASTSNFKAKASGINGAGESFGYQQTNHINNAGFAGGENGKKDSWECADNIGKHLQWSTSYKNPQVGQVPNEVRILAAYISCILMTRRSISVNQLEDLIFSIYGKRLHPGQGEFTEESWPAFVTKYCSKNVQVVSMASNPILLWKEEAGDEMRKAMTQIGLQCDGANSSAPVYSNGF</sequence>
<dbReference type="InterPro" id="IPR055939">
    <property type="entry name" value="DUF7517"/>
</dbReference>
<evidence type="ECO:0000259" key="2">
    <source>
        <dbReference type="Pfam" id="PF24361"/>
    </source>
</evidence>
<dbReference type="WBParaSite" id="jg3142">
    <property type="protein sequence ID" value="jg3142"/>
    <property type="gene ID" value="jg3142"/>
</dbReference>
<name>A0A915EA40_9BILA</name>
<feature type="region of interest" description="Disordered" evidence="1">
    <location>
        <begin position="1"/>
        <end position="35"/>
    </location>
</feature>
<dbReference type="Proteomes" id="UP000887574">
    <property type="component" value="Unplaced"/>
</dbReference>
<keyword evidence="3" id="KW-1185">Reference proteome</keyword>
<dbReference type="Pfam" id="PF24361">
    <property type="entry name" value="DUF7517"/>
    <property type="match status" value="1"/>
</dbReference>